<organism evidence="2 3">
    <name type="scientific">Parvularcula lutaonensis</name>
    <dbReference type="NCBI Taxonomy" id="491923"/>
    <lineage>
        <taxon>Bacteria</taxon>
        <taxon>Pseudomonadati</taxon>
        <taxon>Pseudomonadota</taxon>
        <taxon>Alphaproteobacteria</taxon>
        <taxon>Parvularculales</taxon>
        <taxon>Parvularculaceae</taxon>
        <taxon>Parvularcula</taxon>
    </lineage>
</organism>
<keyword evidence="3" id="KW-1185">Reference proteome</keyword>
<comment type="caution">
    <text evidence="2">The sequence shown here is derived from an EMBL/GenBank/DDBJ whole genome shotgun (WGS) entry which is preliminary data.</text>
</comment>
<dbReference type="EMBL" id="JBHRVA010000002">
    <property type="protein sequence ID" value="MFC3301866.1"/>
    <property type="molecule type" value="Genomic_DNA"/>
</dbReference>
<protein>
    <recommendedName>
        <fullName evidence="4">PEP-CTERM protein-sorting domain-containing protein</fullName>
    </recommendedName>
</protein>
<evidence type="ECO:0000313" key="2">
    <source>
        <dbReference type="EMBL" id="MFC3301866.1"/>
    </source>
</evidence>
<feature type="signal peptide" evidence="1">
    <location>
        <begin position="1"/>
        <end position="20"/>
    </location>
</feature>
<proteinExistence type="predicted"/>
<dbReference type="Proteomes" id="UP001595607">
    <property type="component" value="Unassembled WGS sequence"/>
</dbReference>
<dbReference type="RefSeq" id="WP_189573674.1">
    <property type="nucleotide sequence ID" value="NZ_BMXU01000001.1"/>
</dbReference>
<reference evidence="3" key="1">
    <citation type="journal article" date="2019" name="Int. J. Syst. Evol. Microbiol.">
        <title>The Global Catalogue of Microorganisms (GCM) 10K type strain sequencing project: providing services to taxonomists for standard genome sequencing and annotation.</title>
        <authorList>
            <consortium name="The Broad Institute Genomics Platform"/>
            <consortium name="The Broad Institute Genome Sequencing Center for Infectious Disease"/>
            <person name="Wu L."/>
            <person name="Ma J."/>
        </authorList>
    </citation>
    <scope>NUCLEOTIDE SEQUENCE [LARGE SCALE GENOMIC DNA]</scope>
    <source>
        <strain evidence="3">KCTC 22245</strain>
    </source>
</reference>
<evidence type="ECO:0000256" key="1">
    <source>
        <dbReference type="SAM" id="SignalP"/>
    </source>
</evidence>
<feature type="chain" id="PRO_5045612849" description="PEP-CTERM protein-sorting domain-containing protein" evidence="1">
    <location>
        <begin position="21"/>
        <end position="223"/>
    </location>
</feature>
<evidence type="ECO:0008006" key="4">
    <source>
        <dbReference type="Google" id="ProtNLM"/>
    </source>
</evidence>
<name>A0ABV7MBZ5_9PROT</name>
<evidence type="ECO:0000313" key="3">
    <source>
        <dbReference type="Proteomes" id="UP001595607"/>
    </source>
</evidence>
<sequence>MRRLLIGAMGAALLGGQASAATIQFTATDDGTVKTFGGDSVDTTSDTISVVQSGVNIVNGVLEFDLGAIGPGATVNAASLSLALARPVSNAIGATAEVDIFAYGGDGAVTIADFGAAGTQVFDGSIPTGGSQLDIFNFNLTQLLPLQAQLGGLLTLRLETDSFASLAFLSMEQGFGAAFSPILTIDFTPAPTNPVPIPGALPLFAAGLASLGFARSKQRKPKA</sequence>
<accession>A0ABV7MBZ5</accession>
<keyword evidence="1" id="KW-0732">Signal</keyword>
<gene>
    <name evidence="2" type="ORF">ACFONP_03895</name>
</gene>